<sequence length="202" mass="22974">MDFEEQRQEEHAVRHILSEDLGETLRGRHDIVPPLLTRSEQDKSSFQHNERFHEYNINIAVDIVDTDYQEVENKFADSIVEIEGAKVFPCSNCSKICKSKGGLMKHTNSKHGDPHKVSSPLNTAPLCFDTIESIVETIKSNIITEKLYGDEINSVVKNISATEALLKDVLLLYTKFCQNRNQDKLLESFYGLMLNSSKLLNC</sequence>
<dbReference type="Proteomes" id="UP001152795">
    <property type="component" value="Unassembled WGS sequence"/>
</dbReference>
<dbReference type="InterPro" id="IPR013087">
    <property type="entry name" value="Znf_C2H2_type"/>
</dbReference>
<dbReference type="EMBL" id="CACRXK020004735">
    <property type="protein sequence ID" value="CAB4003820.1"/>
    <property type="molecule type" value="Genomic_DNA"/>
</dbReference>
<protein>
    <submittedName>
        <fullName evidence="1">Serologically defined colon cancer antigen 8-like</fullName>
    </submittedName>
</protein>
<evidence type="ECO:0000313" key="1">
    <source>
        <dbReference type="EMBL" id="CAB4003820.1"/>
    </source>
</evidence>
<gene>
    <name evidence="1" type="ORF">PACLA_8A031461</name>
</gene>
<organism evidence="1 2">
    <name type="scientific">Paramuricea clavata</name>
    <name type="common">Red gorgonian</name>
    <name type="synonym">Violescent sea-whip</name>
    <dbReference type="NCBI Taxonomy" id="317549"/>
    <lineage>
        <taxon>Eukaryota</taxon>
        <taxon>Metazoa</taxon>
        <taxon>Cnidaria</taxon>
        <taxon>Anthozoa</taxon>
        <taxon>Octocorallia</taxon>
        <taxon>Malacalcyonacea</taxon>
        <taxon>Plexauridae</taxon>
        <taxon>Paramuricea</taxon>
    </lineage>
</organism>
<dbReference type="PROSITE" id="PS00028">
    <property type="entry name" value="ZINC_FINGER_C2H2_1"/>
    <property type="match status" value="1"/>
</dbReference>
<dbReference type="AlphaFoldDB" id="A0A6S7HKU7"/>
<reference evidence="1" key="1">
    <citation type="submission" date="2020-04" db="EMBL/GenBank/DDBJ databases">
        <authorList>
            <person name="Alioto T."/>
            <person name="Alioto T."/>
            <person name="Gomez Garrido J."/>
        </authorList>
    </citation>
    <scope>NUCLEOTIDE SEQUENCE</scope>
    <source>
        <strain evidence="1">A484AB</strain>
    </source>
</reference>
<accession>A0A6S7HKU7</accession>
<evidence type="ECO:0000313" key="2">
    <source>
        <dbReference type="Proteomes" id="UP001152795"/>
    </source>
</evidence>
<keyword evidence="2" id="KW-1185">Reference proteome</keyword>
<proteinExistence type="predicted"/>
<name>A0A6S7HKU7_PARCT</name>
<comment type="caution">
    <text evidence="1">The sequence shown here is derived from an EMBL/GenBank/DDBJ whole genome shotgun (WGS) entry which is preliminary data.</text>
</comment>